<evidence type="ECO:0000313" key="1">
    <source>
        <dbReference type="EMBL" id="MFC0242571.1"/>
    </source>
</evidence>
<evidence type="ECO:0000313" key="2">
    <source>
        <dbReference type="Proteomes" id="UP001589775"/>
    </source>
</evidence>
<reference evidence="1 2" key="1">
    <citation type="submission" date="2024-09" db="EMBL/GenBank/DDBJ databases">
        <authorList>
            <person name="Sun Q."/>
            <person name="Mori K."/>
        </authorList>
    </citation>
    <scope>NUCLEOTIDE SEQUENCE [LARGE SCALE GENOMIC DNA]</scope>
    <source>
        <strain evidence="1 2">KCTC 23279</strain>
    </source>
</reference>
<protein>
    <recommendedName>
        <fullName evidence="3">Polymerase beta nucleotidyltransferase domain-containing protein</fullName>
    </recommendedName>
</protein>
<comment type="caution">
    <text evidence="1">The sequence shown here is derived from an EMBL/GenBank/DDBJ whole genome shotgun (WGS) entry which is preliminary data.</text>
</comment>
<name>A0ABV6EXL9_9BRAD</name>
<organism evidence="1 2">
    <name type="scientific">Rhodopseudomonas telluris</name>
    <dbReference type="NCBI Taxonomy" id="644215"/>
    <lineage>
        <taxon>Bacteria</taxon>
        <taxon>Pseudomonadati</taxon>
        <taxon>Pseudomonadota</taxon>
        <taxon>Alphaproteobacteria</taxon>
        <taxon>Hyphomicrobiales</taxon>
        <taxon>Nitrobacteraceae</taxon>
        <taxon>Rhodopseudomonas</taxon>
    </lineage>
</organism>
<dbReference type="EMBL" id="JBHLWM010000008">
    <property type="protein sequence ID" value="MFC0242571.1"/>
    <property type="molecule type" value="Genomic_DNA"/>
</dbReference>
<proteinExistence type="predicted"/>
<sequence>MPQKALNTVIVDPQSLIRDVLSSLLQPYSFNIVGAFASIHKIDDLHRTSKDVDLTILSGQSVENALVTAEIMSAAYPGGKVFFLFDELSSDEMCRLCSSPIDGCVSLHVSHDLLMRSIEFVVGDNVRIFTLDESLPGVGNSARHRRSDFYINQPLDSSGWGKDSSVRLESPFFGEGDVFSRDSNGSVVGKGSHRRH</sequence>
<dbReference type="Proteomes" id="UP001589775">
    <property type="component" value="Unassembled WGS sequence"/>
</dbReference>
<dbReference type="RefSeq" id="WP_378390666.1">
    <property type="nucleotide sequence ID" value="NZ_JBHLWM010000008.1"/>
</dbReference>
<gene>
    <name evidence="1" type="ORF">ACFFJ6_18910</name>
</gene>
<keyword evidence="2" id="KW-1185">Reference proteome</keyword>
<evidence type="ECO:0008006" key="3">
    <source>
        <dbReference type="Google" id="ProtNLM"/>
    </source>
</evidence>
<accession>A0ABV6EXL9</accession>